<gene>
    <name evidence="2" type="ORF">SAMEA3545359_02296</name>
</gene>
<evidence type="ECO:0008006" key="3">
    <source>
        <dbReference type="Google" id="ProtNLM"/>
    </source>
</evidence>
<keyword evidence="1" id="KW-1133">Transmembrane helix</keyword>
<evidence type="ECO:0000256" key="1">
    <source>
        <dbReference type="SAM" id="Phobius"/>
    </source>
</evidence>
<proteinExistence type="predicted"/>
<keyword evidence="1" id="KW-0812">Transmembrane</keyword>
<dbReference type="EMBL" id="FMHG01000002">
    <property type="protein sequence ID" value="SCJ85832.1"/>
    <property type="molecule type" value="Genomic_DNA"/>
</dbReference>
<evidence type="ECO:0000313" key="2">
    <source>
        <dbReference type="EMBL" id="SCJ85832.1"/>
    </source>
</evidence>
<sequence length="145" mass="17175">MNWLQRFMYGRYGVDPLGIALLVLYMVLSMIGAFWHSAVYALLILIFPLIILLRFLSRNIDARKRENDWFLSWFPGFKDRAQGTVQSAGSWWQRKQQQAQKKAADRANYRYFTCPKCRQKLRLPRGRGKIEITCPKCQHKFVKKT</sequence>
<protein>
    <recommendedName>
        <fullName evidence="3">Zn-finger containing protein</fullName>
    </recommendedName>
</protein>
<accession>A0A1C6JUN9</accession>
<organism evidence="2">
    <name type="scientific">uncultured Anaerotruncus sp</name>
    <dbReference type="NCBI Taxonomy" id="905011"/>
    <lineage>
        <taxon>Bacteria</taxon>
        <taxon>Bacillati</taxon>
        <taxon>Bacillota</taxon>
        <taxon>Clostridia</taxon>
        <taxon>Eubacteriales</taxon>
        <taxon>Oscillospiraceae</taxon>
        <taxon>Anaerotruncus</taxon>
        <taxon>environmental samples</taxon>
    </lineage>
</organism>
<name>A0A1C6JUN9_9FIRM</name>
<feature type="transmembrane region" description="Helical" evidence="1">
    <location>
        <begin position="12"/>
        <end position="32"/>
    </location>
</feature>
<reference evidence="2" key="1">
    <citation type="submission" date="2015-09" db="EMBL/GenBank/DDBJ databases">
        <authorList>
            <consortium name="Pathogen Informatics"/>
        </authorList>
    </citation>
    <scope>NUCLEOTIDE SEQUENCE</scope>
    <source>
        <strain evidence="2">2789STDY5834896</strain>
    </source>
</reference>
<feature type="transmembrane region" description="Helical" evidence="1">
    <location>
        <begin position="38"/>
        <end position="56"/>
    </location>
</feature>
<keyword evidence="1" id="KW-0472">Membrane</keyword>
<dbReference type="AlphaFoldDB" id="A0A1C6JUN9"/>